<keyword evidence="3" id="KW-0812">Transmembrane</keyword>
<evidence type="ECO:0000313" key="7">
    <source>
        <dbReference type="Proteomes" id="UP000469558"/>
    </source>
</evidence>
<comment type="caution">
    <text evidence="6">The sequence shown here is derived from an EMBL/GenBank/DDBJ whole genome shotgun (WGS) entry which is preliminary data.</text>
</comment>
<proteinExistence type="inferred from homology"/>
<accession>A0A8T9C2N7</accession>
<dbReference type="OrthoDB" id="1668230at2759"/>
<gene>
    <name evidence="6" type="ORF">LSUE1_G005604</name>
</gene>
<keyword evidence="7" id="KW-1185">Reference proteome</keyword>
<evidence type="ECO:0000256" key="5">
    <source>
        <dbReference type="ARBA" id="ARBA00023136"/>
    </source>
</evidence>
<dbReference type="Gene3D" id="1.10.510.10">
    <property type="entry name" value="Transferase(Phosphotransferase) domain 1"/>
    <property type="match status" value="1"/>
</dbReference>
<dbReference type="PANTHER" id="PTHR16932">
    <property type="entry name" value="INTERFERON ALPHA-INDUCIBLE PROTEIN 27"/>
    <property type="match status" value="1"/>
</dbReference>
<dbReference type="AlphaFoldDB" id="A0A8T9C2N7"/>
<dbReference type="GO" id="GO:0016020">
    <property type="term" value="C:membrane"/>
    <property type="evidence" value="ECO:0007669"/>
    <property type="project" value="UniProtKB-SubCell"/>
</dbReference>
<organism evidence="6 7">
    <name type="scientific">Lachnellula suecica</name>
    <dbReference type="NCBI Taxonomy" id="602035"/>
    <lineage>
        <taxon>Eukaryota</taxon>
        <taxon>Fungi</taxon>
        <taxon>Dikarya</taxon>
        <taxon>Ascomycota</taxon>
        <taxon>Pezizomycotina</taxon>
        <taxon>Leotiomycetes</taxon>
        <taxon>Helotiales</taxon>
        <taxon>Lachnaceae</taxon>
        <taxon>Lachnellula</taxon>
    </lineage>
</organism>
<evidence type="ECO:0000256" key="3">
    <source>
        <dbReference type="ARBA" id="ARBA00022692"/>
    </source>
</evidence>
<evidence type="ECO:0000256" key="4">
    <source>
        <dbReference type="ARBA" id="ARBA00022989"/>
    </source>
</evidence>
<dbReference type="InterPro" id="IPR011009">
    <property type="entry name" value="Kinase-like_dom_sf"/>
</dbReference>
<dbReference type="EMBL" id="QGMK01000817">
    <property type="protein sequence ID" value="TVY78221.1"/>
    <property type="molecule type" value="Genomic_DNA"/>
</dbReference>
<keyword evidence="5" id="KW-0472">Membrane</keyword>
<evidence type="ECO:0000256" key="2">
    <source>
        <dbReference type="ARBA" id="ARBA00007262"/>
    </source>
</evidence>
<dbReference type="PANTHER" id="PTHR16932:SF18">
    <property type="entry name" value="INTERFERON, ALPHA-INDUCIBLE PROTEIN 27-LIKE 2"/>
    <property type="match status" value="1"/>
</dbReference>
<dbReference type="Gene3D" id="6.10.110.10">
    <property type="match status" value="1"/>
</dbReference>
<evidence type="ECO:0000256" key="1">
    <source>
        <dbReference type="ARBA" id="ARBA00004141"/>
    </source>
</evidence>
<dbReference type="Proteomes" id="UP000469558">
    <property type="component" value="Unassembled WGS sequence"/>
</dbReference>
<name>A0A8T9C2N7_9HELO</name>
<evidence type="ECO:0000313" key="6">
    <source>
        <dbReference type="EMBL" id="TVY78221.1"/>
    </source>
</evidence>
<evidence type="ECO:0008006" key="8">
    <source>
        <dbReference type="Google" id="ProtNLM"/>
    </source>
</evidence>
<dbReference type="InterPro" id="IPR009311">
    <property type="entry name" value="IFI6/IFI27-like"/>
</dbReference>
<keyword evidence="4" id="KW-1133">Transmembrane helix</keyword>
<protein>
    <recommendedName>
        <fullName evidence="8">Protein kinase domain-containing protein</fullName>
    </recommendedName>
</protein>
<comment type="similarity">
    <text evidence="2">Belongs to the IFI6/IFI27 family.</text>
</comment>
<dbReference type="SUPFAM" id="SSF56112">
    <property type="entry name" value="Protein kinase-like (PK-like)"/>
    <property type="match status" value="1"/>
</dbReference>
<dbReference type="InterPro" id="IPR038213">
    <property type="entry name" value="IFI6/IFI27-like_sf"/>
</dbReference>
<comment type="subcellular location">
    <subcellularLocation>
        <location evidence="1">Membrane</location>
        <topology evidence="1">Multi-pass membrane protein</topology>
    </subcellularLocation>
</comment>
<reference evidence="6 7" key="1">
    <citation type="submission" date="2018-05" db="EMBL/GenBank/DDBJ databases">
        <title>Genome sequencing and assembly of the regulated plant pathogen Lachnellula willkommii and related sister species for the development of diagnostic species identification markers.</title>
        <authorList>
            <person name="Giroux E."/>
            <person name="Bilodeau G."/>
        </authorList>
    </citation>
    <scope>NUCLEOTIDE SEQUENCE [LARGE SCALE GENOMIC DNA]</scope>
    <source>
        <strain evidence="6 7">CBS 268.59</strain>
    </source>
</reference>
<sequence>MANEFAKCQVRLDPESDVLFTQPDETDSDISTSENQTLIELTSCGHVPLDIRLKWLKEISGAFLGPSKSTRVRDFDLILKADGSIQSLVNTASDEKEQLRKFPSRYQIPEIILERFDSVEEKIKRTELFALGCILYELISGSRLFPYLNDEEIQAKYADGKFPEDVWELSKVVRILACWCPEFAKELLSARDSDTLREKFVKHVQKHPVLFGFQVLGGIATVASVVTLPILGAVGFGALGPAAGSAVAGWQASIGLVEAGSIFAWCQSAVMGGAALGGILATGLGGAGVAVSATVAGALDVGLKESSGEIKEKGEAKQKQEQEESKTTLKAKILQGLRL</sequence>